<comment type="caution">
    <text evidence="1">The sequence shown here is derived from an EMBL/GenBank/DDBJ whole genome shotgun (WGS) entry which is preliminary data.</text>
</comment>
<proteinExistence type="predicted"/>
<dbReference type="EMBL" id="BMHK01000018">
    <property type="protein sequence ID" value="GGC06577.1"/>
    <property type="molecule type" value="Genomic_DNA"/>
</dbReference>
<reference evidence="1" key="1">
    <citation type="journal article" date="2014" name="Int. J. Syst. Evol. Microbiol.">
        <title>Complete genome sequence of Corynebacterium casei LMG S-19264T (=DSM 44701T), isolated from a smear-ripened cheese.</title>
        <authorList>
            <consortium name="US DOE Joint Genome Institute (JGI-PGF)"/>
            <person name="Walter F."/>
            <person name="Albersmeier A."/>
            <person name="Kalinowski J."/>
            <person name="Ruckert C."/>
        </authorList>
    </citation>
    <scope>NUCLEOTIDE SEQUENCE</scope>
    <source>
        <strain evidence="1">CGMCC 1.15095</strain>
    </source>
</reference>
<protein>
    <submittedName>
        <fullName evidence="1">Uncharacterized protein</fullName>
    </submittedName>
</protein>
<organism evidence="1 2">
    <name type="scientific">Novosphingobium endophyticum</name>
    <dbReference type="NCBI Taxonomy" id="1955250"/>
    <lineage>
        <taxon>Bacteria</taxon>
        <taxon>Pseudomonadati</taxon>
        <taxon>Pseudomonadota</taxon>
        <taxon>Alphaproteobacteria</taxon>
        <taxon>Sphingomonadales</taxon>
        <taxon>Sphingomonadaceae</taxon>
        <taxon>Novosphingobium</taxon>
    </lineage>
</organism>
<reference evidence="1" key="2">
    <citation type="submission" date="2020-09" db="EMBL/GenBank/DDBJ databases">
        <authorList>
            <person name="Sun Q."/>
            <person name="Zhou Y."/>
        </authorList>
    </citation>
    <scope>NUCLEOTIDE SEQUENCE</scope>
    <source>
        <strain evidence="1">CGMCC 1.15095</strain>
    </source>
</reference>
<gene>
    <name evidence="1" type="ORF">GCM10011494_26490</name>
</gene>
<keyword evidence="2" id="KW-1185">Reference proteome</keyword>
<accession>A0A916X6J5</accession>
<evidence type="ECO:0000313" key="1">
    <source>
        <dbReference type="EMBL" id="GGC06577.1"/>
    </source>
</evidence>
<name>A0A916X6J5_9SPHN</name>
<dbReference type="Proteomes" id="UP000608154">
    <property type="component" value="Unassembled WGS sequence"/>
</dbReference>
<dbReference type="AlphaFoldDB" id="A0A916X6J5"/>
<evidence type="ECO:0000313" key="2">
    <source>
        <dbReference type="Proteomes" id="UP000608154"/>
    </source>
</evidence>
<sequence length="174" mass="19117">MAGAAIATSPNATFAERQFVWADEPAVLRRTRAGRSLSRVRYHNAEQFFAGIEEGIIGEGPNLLYHTGIVLQLGLSAHLIDVGFDDRWCARHVGLHIDRSLALADATGLGLNAPEIERLARFLSPYGKWRQADIGSQPAWPWSRAELRPLTRTLLDQVRSVTGHARPARGEAAS</sequence>